<dbReference type="CDD" id="cd02440">
    <property type="entry name" value="AdoMet_MTases"/>
    <property type="match status" value="1"/>
</dbReference>
<feature type="active site" description="Nucleophile" evidence="6">
    <location>
        <position position="351"/>
    </location>
</feature>
<dbReference type="GO" id="GO:0001510">
    <property type="term" value="P:RNA methylation"/>
    <property type="evidence" value="ECO:0007669"/>
    <property type="project" value="InterPro"/>
</dbReference>
<dbReference type="Proteomes" id="UP000600865">
    <property type="component" value="Unassembled WGS sequence"/>
</dbReference>
<comment type="caution">
    <text evidence="8">The sequence shown here is derived from an EMBL/GenBank/DDBJ whole genome shotgun (WGS) entry which is preliminary data.</text>
</comment>
<feature type="binding site" evidence="6">
    <location>
        <position position="298"/>
    </location>
    <ligand>
        <name>S-adenosyl-L-methionine</name>
        <dbReference type="ChEBI" id="CHEBI:59789"/>
    </ligand>
</feature>
<dbReference type="InterPro" id="IPR023267">
    <property type="entry name" value="RCMT"/>
</dbReference>
<dbReference type="Pfam" id="PF01189">
    <property type="entry name" value="Methyltr_RsmB-F"/>
    <property type="match status" value="1"/>
</dbReference>
<dbReference type="PANTHER" id="PTHR22807">
    <property type="entry name" value="NOP2 YEAST -RELATED NOL1/NOP2/FMU SUN DOMAIN-CONTAINING"/>
    <property type="match status" value="1"/>
</dbReference>
<accession>A0A918KLS6</accession>
<dbReference type="EMBL" id="BMYV01000002">
    <property type="protein sequence ID" value="GGX67875.1"/>
    <property type="molecule type" value="Genomic_DNA"/>
</dbReference>
<gene>
    <name evidence="8" type="ORF">GCM10011309_16950</name>
</gene>
<dbReference type="InterPro" id="IPR018314">
    <property type="entry name" value="RsmB/NOL1/NOP2-like_CS"/>
</dbReference>
<keyword evidence="9" id="KW-1185">Reference proteome</keyword>
<keyword evidence="5 6" id="KW-0694">RNA-binding</keyword>
<dbReference type="SUPFAM" id="SSF53335">
    <property type="entry name" value="S-adenosyl-L-methionine-dependent methyltransferases"/>
    <property type="match status" value="1"/>
</dbReference>
<name>A0A918KLS6_9PROT</name>
<dbReference type="PRINTS" id="PR02008">
    <property type="entry name" value="RCMTFAMILY"/>
</dbReference>
<keyword evidence="4 6" id="KW-0949">S-adenosyl-L-methionine</keyword>
<feature type="binding site" evidence="6">
    <location>
        <position position="257"/>
    </location>
    <ligand>
        <name>S-adenosyl-L-methionine</name>
        <dbReference type="ChEBI" id="CHEBI:59789"/>
    </ligand>
</feature>
<evidence type="ECO:0000256" key="1">
    <source>
        <dbReference type="ARBA" id="ARBA00007494"/>
    </source>
</evidence>
<evidence type="ECO:0000256" key="2">
    <source>
        <dbReference type="ARBA" id="ARBA00022603"/>
    </source>
</evidence>
<dbReference type="Pfam" id="PF01029">
    <property type="entry name" value="NusB"/>
    <property type="match status" value="1"/>
</dbReference>
<reference evidence="8 9" key="1">
    <citation type="journal article" date="2014" name="Int. J. Syst. Evol. Microbiol.">
        <title>Complete genome sequence of Corynebacterium casei LMG S-19264T (=DSM 44701T), isolated from a smear-ripened cheese.</title>
        <authorList>
            <consortium name="US DOE Joint Genome Institute (JGI-PGF)"/>
            <person name="Walter F."/>
            <person name="Albersmeier A."/>
            <person name="Kalinowski J."/>
            <person name="Ruckert C."/>
        </authorList>
    </citation>
    <scope>NUCLEOTIDE SEQUENCE [LARGE SCALE GENOMIC DNA]</scope>
    <source>
        <strain evidence="8 9">KCTC 23968</strain>
    </source>
</reference>
<dbReference type="GO" id="GO:0006355">
    <property type="term" value="P:regulation of DNA-templated transcription"/>
    <property type="evidence" value="ECO:0007669"/>
    <property type="project" value="InterPro"/>
</dbReference>
<evidence type="ECO:0000256" key="6">
    <source>
        <dbReference type="PROSITE-ProRule" id="PRU01023"/>
    </source>
</evidence>
<proteinExistence type="inferred from homology"/>
<evidence type="ECO:0000256" key="4">
    <source>
        <dbReference type="ARBA" id="ARBA00022691"/>
    </source>
</evidence>
<evidence type="ECO:0000259" key="7">
    <source>
        <dbReference type="PROSITE" id="PS51686"/>
    </source>
</evidence>
<dbReference type="GO" id="GO:0008173">
    <property type="term" value="F:RNA methyltransferase activity"/>
    <property type="evidence" value="ECO:0007669"/>
    <property type="project" value="InterPro"/>
</dbReference>
<dbReference type="AlphaFoldDB" id="A0A918KLS6"/>
<dbReference type="InterPro" id="IPR001678">
    <property type="entry name" value="MeTrfase_RsmB-F_NOP2_dom"/>
</dbReference>
<dbReference type="InterPro" id="IPR006027">
    <property type="entry name" value="NusB_RsmB_TIM44"/>
</dbReference>
<feature type="binding site" evidence="6">
    <location>
        <begin position="236"/>
        <end position="242"/>
    </location>
    <ligand>
        <name>S-adenosyl-L-methionine</name>
        <dbReference type="ChEBI" id="CHEBI:59789"/>
    </ligand>
</feature>
<feature type="domain" description="SAM-dependent MTase RsmB/NOP-type" evidence="7">
    <location>
        <begin position="135"/>
        <end position="419"/>
    </location>
</feature>
<comment type="caution">
    <text evidence="6">Lacks conserved residue(s) required for the propagation of feature annotation.</text>
</comment>
<evidence type="ECO:0000256" key="3">
    <source>
        <dbReference type="ARBA" id="ARBA00022679"/>
    </source>
</evidence>
<comment type="similarity">
    <text evidence="1 6">Belongs to the class I-like SAM-binding methyltransferase superfamily. RsmB/NOP family.</text>
</comment>
<organism evidence="8 9">
    <name type="scientific">Litorimonas cladophorae</name>
    <dbReference type="NCBI Taxonomy" id="1220491"/>
    <lineage>
        <taxon>Bacteria</taxon>
        <taxon>Pseudomonadati</taxon>
        <taxon>Pseudomonadota</taxon>
        <taxon>Alphaproteobacteria</taxon>
        <taxon>Maricaulales</taxon>
        <taxon>Robiginitomaculaceae</taxon>
    </lineage>
</organism>
<evidence type="ECO:0000313" key="8">
    <source>
        <dbReference type="EMBL" id="GGX67875.1"/>
    </source>
</evidence>
<keyword evidence="2 6" id="KW-0489">Methyltransferase</keyword>
<sequence length="420" mass="44765">MDVTANGRALELALAETPDYNSLEARDRAFARAIAATVFRRSGQIKAVLKPLVRKAPTAPVKAVLQTAVAQIVFMDVSPHAAVSETVDVLKSSKSTLGFANFANAVLRRVVEQGKHTAAATPPKANIPGWIRGEWERAYGKIPMTKIAVQLIKDPVLDVSVSHTHAGLGRQDMAEATGGTPIGRQTLRLGSIGDVTALPGFEEGSWWAQDLAAALPAQILMDQFEALDGVRVLDMCAAPGGKTMQLASAGMEVTAVDKSSGRLKRLKENLARTKLPATVVQSDALEYDAEPFQAVLLDAPCTATGTFRRHPDVLHNRNPKSVADLVRLQDKLLPKAATLTAPGGVLIYAVCSLQPDEGMPRVTKFLEATPDFSLIPITSLPGLDLPEDRFDGGVVRTLPCDLAKSGGLDGFFIAALRRAA</sequence>
<dbReference type="InterPro" id="IPR049560">
    <property type="entry name" value="MeTrfase_RsmB-F_NOP2_cat"/>
</dbReference>
<dbReference type="PROSITE" id="PS51686">
    <property type="entry name" value="SAM_MT_RSMB_NOP"/>
    <property type="match status" value="1"/>
</dbReference>
<evidence type="ECO:0000313" key="9">
    <source>
        <dbReference type="Proteomes" id="UP000600865"/>
    </source>
</evidence>
<dbReference type="InterPro" id="IPR029063">
    <property type="entry name" value="SAM-dependent_MTases_sf"/>
</dbReference>
<dbReference type="SUPFAM" id="SSF48013">
    <property type="entry name" value="NusB-like"/>
    <property type="match status" value="1"/>
</dbReference>
<protein>
    <submittedName>
        <fullName evidence="8">SAM-dependent methyltransferase</fullName>
    </submittedName>
</protein>
<dbReference type="PANTHER" id="PTHR22807:SF61">
    <property type="entry name" value="NOL1_NOP2_SUN FAMILY PROTEIN _ ANTITERMINATION NUSB DOMAIN-CONTAINING PROTEIN"/>
    <property type="match status" value="1"/>
</dbReference>
<keyword evidence="3 6" id="KW-0808">Transferase</keyword>
<dbReference type="Gene3D" id="3.40.50.150">
    <property type="entry name" value="Vaccinia Virus protein VP39"/>
    <property type="match status" value="1"/>
</dbReference>
<dbReference type="Gene3D" id="1.10.940.10">
    <property type="entry name" value="NusB-like"/>
    <property type="match status" value="1"/>
</dbReference>
<dbReference type="PROSITE" id="PS01153">
    <property type="entry name" value="NOL1_NOP2_SUN"/>
    <property type="match status" value="1"/>
</dbReference>
<dbReference type="GO" id="GO:0003723">
    <property type="term" value="F:RNA binding"/>
    <property type="evidence" value="ECO:0007669"/>
    <property type="project" value="UniProtKB-UniRule"/>
</dbReference>
<dbReference type="InterPro" id="IPR035926">
    <property type="entry name" value="NusB-like_sf"/>
</dbReference>
<evidence type="ECO:0000256" key="5">
    <source>
        <dbReference type="ARBA" id="ARBA00022884"/>
    </source>
</evidence>